<dbReference type="EMBL" id="CDMZ01003925">
    <property type="protein sequence ID" value="CEM48070.1"/>
    <property type="molecule type" value="Genomic_DNA"/>
</dbReference>
<evidence type="ECO:0000313" key="2">
    <source>
        <dbReference type="EMBL" id="CEM48070.1"/>
    </source>
</evidence>
<feature type="compositionally biased region" description="Basic and acidic residues" evidence="1">
    <location>
        <begin position="311"/>
        <end position="320"/>
    </location>
</feature>
<evidence type="ECO:0000256" key="1">
    <source>
        <dbReference type="SAM" id="MobiDB-lite"/>
    </source>
</evidence>
<dbReference type="VEuPathDB" id="CryptoDB:Cvel_31862"/>
<feature type="region of interest" description="Disordered" evidence="1">
    <location>
        <begin position="804"/>
        <end position="827"/>
    </location>
</feature>
<feature type="region of interest" description="Disordered" evidence="1">
    <location>
        <begin position="492"/>
        <end position="523"/>
    </location>
</feature>
<feature type="region of interest" description="Disordered" evidence="1">
    <location>
        <begin position="870"/>
        <end position="894"/>
    </location>
</feature>
<proteinExistence type="predicted"/>
<feature type="compositionally biased region" description="Gly residues" evidence="1">
    <location>
        <begin position="277"/>
        <end position="296"/>
    </location>
</feature>
<feature type="compositionally biased region" description="Basic and acidic residues" evidence="1">
    <location>
        <begin position="78"/>
        <end position="91"/>
    </location>
</feature>
<feature type="compositionally biased region" description="Basic and acidic residues" evidence="1">
    <location>
        <begin position="497"/>
        <end position="511"/>
    </location>
</feature>
<reference evidence="2" key="1">
    <citation type="submission" date="2014-11" db="EMBL/GenBank/DDBJ databases">
        <authorList>
            <person name="Otto D Thomas"/>
            <person name="Naeem Raeece"/>
        </authorList>
    </citation>
    <scope>NUCLEOTIDE SEQUENCE</scope>
</reference>
<protein>
    <submittedName>
        <fullName evidence="2">Uncharacterized protein</fullName>
    </submittedName>
</protein>
<dbReference type="AlphaFoldDB" id="A0A0G4HUJ0"/>
<organism evidence="2">
    <name type="scientific">Chromera velia CCMP2878</name>
    <dbReference type="NCBI Taxonomy" id="1169474"/>
    <lineage>
        <taxon>Eukaryota</taxon>
        <taxon>Sar</taxon>
        <taxon>Alveolata</taxon>
        <taxon>Colpodellida</taxon>
        <taxon>Chromeraceae</taxon>
        <taxon>Chromera</taxon>
    </lineage>
</organism>
<feature type="compositionally biased region" description="Acidic residues" evidence="1">
    <location>
        <begin position="982"/>
        <end position="991"/>
    </location>
</feature>
<feature type="region of interest" description="Disordered" evidence="1">
    <location>
        <begin position="60"/>
        <end position="92"/>
    </location>
</feature>
<feature type="compositionally biased region" description="Basic and acidic residues" evidence="1">
    <location>
        <begin position="965"/>
        <end position="981"/>
    </location>
</feature>
<feature type="compositionally biased region" description="Basic and acidic residues" evidence="1">
    <location>
        <begin position="335"/>
        <end position="378"/>
    </location>
</feature>
<feature type="compositionally biased region" description="Low complexity" evidence="1">
    <location>
        <begin position="574"/>
        <end position="583"/>
    </location>
</feature>
<feature type="compositionally biased region" description="Basic and acidic residues" evidence="1">
    <location>
        <begin position="733"/>
        <end position="746"/>
    </location>
</feature>
<sequence>MESSATVSSSLSALHQSLQLLYALLGVAFEELSVSELALGTVNSEMAQAIVDMETKIPLRLRRNPKETAASSQSDGGTNKKKEKEGGESRIDALLNKARKAIVLSELENEKEKSRNDDRAETPLAEKDTVDGQTETQKTETEDLPSSSPSPPPAVSRTTGGLSRSSSLALSSQHQTLTKEKQTSADRARQHAPPAPPLPLHAAGRPSVPRTAGGGRGKLRRQDFGVPAAQRGRGGGGLPSVRAAGAGARLYSLSSPSPPASSSAAVGTRLNRLTGGTNSGGVQGGQVAGGGGGAGKGTRRQTESAVSAEEVGERGQKGGDVRPSPEANGGMGGKGVEREREKGCTKGKEVFGEGETERKGTEKKCEKEKEREEQPSELRRVSQFSKFCQPSKLTSLRSSETAVLRRFGARRDALCAALRALYTEWSSLPSSSSSSSFAAEEQGALGGEQNEKIAGGSQQSVAVQRVQQLLGSLCDECGAAIRGWRDLEGSFEEEEKGEGVGGERGKQKDRSQTTFPCSNADRESSGVVAREGKSACACLLTLRLGEGSVRLLSLCRQALSLGTQLRVAVSASVSESTSSSATSPGQARASGWCQRGGGEASGEVCRGGGDMSSLCRTNKGEGGDEGIPVLRFRFLPFLMDLFGASPSLWAASGWARMVGVASVEMPSVASEALGGQGGIQSGHSRSLFVRPLFCLSSSEGGVQTTFGEGGGEGVDVSVQNVKGRGVVVGQSECRGEGRRRERDRKSPGLGERPAWDDGRSRRRGCRGEGVGGPFVWDPVGVSRLWDLSSSLSFGSSSSVLPFSSSSSAHVQVGGGQRQRQQKRRDGEAFLEDARGLTASLHRYQRVRLRQLVLRQARKCLEILAQTLERERESADRGDRGSVRGGGGAVSMQQKDKHRSLLHVYRALEFIVRRGSDEMPYRWRKAGGDGGKGGGNTVAAEKRSESPPQKAACRGHSQDPFCPVKETGKEKGQRGDRVVEERMSDEEGGEGSDSDKVPRRTLCRLWGQ</sequence>
<feature type="compositionally biased region" description="Low complexity" evidence="1">
    <location>
        <begin position="156"/>
        <end position="176"/>
    </location>
</feature>
<feature type="compositionally biased region" description="Basic and acidic residues" evidence="1">
    <location>
        <begin position="177"/>
        <end position="189"/>
    </location>
</feature>
<feature type="region of interest" description="Disordered" evidence="1">
    <location>
        <begin position="106"/>
        <end position="378"/>
    </location>
</feature>
<feature type="region of interest" description="Disordered" evidence="1">
    <location>
        <begin position="574"/>
        <end position="597"/>
    </location>
</feature>
<feature type="region of interest" description="Disordered" evidence="1">
    <location>
        <begin position="922"/>
        <end position="1007"/>
    </location>
</feature>
<accession>A0A0G4HUJ0</accession>
<feature type="region of interest" description="Disordered" evidence="1">
    <location>
        <begin position="729"/>
        <end position="767"/>
    </location>
</feature>
<feature type="compositionally biased region" description="Basic and acidic residues" evidence="1">
    <location>
        <begin position="108"/>
        <end position="130"/>
    </location>
</feature>
<feature type="compositionally biased region" description="Basic and acidic residues" evidence="1">
    <location>
        <begin position="870"/>
        <end position="881"/>
    </location>
</feature>
<gene>
    <name evidence="2" type="ORF">Cvel_31862</name>
</gene>
<name>A0A0G4HUJ0_9ALVE</name>